<keyword evidence="1" id="KW-0472">Membrane</keyword>
<gene>
    <name evidence="2" type="ORF">SAMN06265376_105310</name>
</gene>
<keyword evidence="1" id="KW-1133">Transmembrane helix</keyword>
<dbReference type="AlphaFoldDB" id="A0A239B3A3"/>
<evidence type="ECO:0000256" key="1">
    <source>
        <dbReference type="SAM" id="Phobius"/>
    </source>
</evidence>
<organism evidence="2 3">
    <name type="scientific">Dokdonia pacifica</name>
    <dbReference type="NCBI Taxonomy" id="1627892"/>
    <lineage>
        <taxon>Bacteria</taxon>
        <taxon>Pseudomonadati</taxon>
        <taxon>Bacteroidota</taxon>
        <taxon>Flavobacteriia</taxon>
        <taxon>Flavobacteriales</taxon>
        <taxon>Flavobacteriaceae</taxon>
        <taxon>Dokdonia</taxon>
    </lineage>
</organism>
<keyword evidence="1" id="KW-0812">Transmembrane</keyword>
<name>A0A239B3A3_9FLAO</name>
<keyword evidence="3" id="KW-1185">Reference proteome</keyword>
<dbReference type="EMBL" id="FZNY01000005">
    <property type="protein sequence ID" value="SNS02289.1"/>
    <property type="molecule type" value="Genomic_DNA"/>
</dbReference>
<evidence type="ECO:0000313" key="2">
    <source>
        <dbReference type="EMBL" id="SNS02289.1"/>
    </source>
</evidence>
<dbReference type="Proteomes" id="UP000198379">
    <property type="component" value="Unassembled WGS sequence"/>
</dbReference>
<evidence type="ECO:0000313" key="3">
    <source>
        <dbReference type="Proteomes" id="UP000198379"/>
    </source>
</evidence>
<feature type="transmembrane region" description="Helical" evidence="1">
    <location>
        <begin position="20"/>
        <end position="40"/>
    </location>
</feature>
<proteinExistence type="predicted"/>
<accession>A0A239B3A3</accession>
<sequence length="42" mass="4869">MKTQEMTSRKHVRTNKALGIYTVFMVSLSISYIVTSWLQYVG</sequence>
<reference evidence="2 3" key="1">
    <citation type="submission" date="2017-06" db="EMBL/GenBank/DDBJ databases">
        <authorList>
            <person name="Kim H.J."/>
            <person name="Triplett B.A."/>
        </authorList>
    </citation>
    <scope>NUCLEOTIDE SEQUENCE [LARGE SCALE GENOMIC DNA]</scope>
    <source>
        <strain evidence="2 3">DSM 25597</strain>
    </source>
</reference>
<protein>
    <submittedName>
        <fullName evidence="2">Uncharacterized protein</fullName>
    </submittedName>
</protein>